<feature type="region of interest" description="Disordered" evidence="1">
    <location>
        <begin position="1"/>
        <end position="29"/>
    </location>
</feature>
<comment type="caution">
    <text evidence="2">The sequence shown here is derived from an EMBL/GenBank/DDBJ whole genome shotgun (WGS) entry which is preliminary data.</text>
</comment>
<evidence type="ECO:0000313" key="2">
    <source>
        <dbReference type="EMBL" id="KAF6457241.1"/>
    </source>
</evidence>
<gene>
    <name evidence="2" type="ORF">HJG63_011761</name>
</gene>
<protein>
    <submittedName>
        <fullName evidence="2">Uncharacterized protein</fullName>
    </submittedName>
</protein>
<reference evidence="2 3" key="1">
    <citation type="journal article" date="2020" name="Nature">
        <title>Six reference-quality genomes reveal evolution of bat adaptations.</title>
        <authorList>
            <person name="Jebb D."/>
            <person name="Huang Z."/>
            <person name="Pippel M."/>
            <person name="Hughes G.M."/>
            <person name="Lavrichenko K."/>
            <person name="Devanna P."/>
            <person name="Winkler S."/>
            <person name="Jermiin L.S."/>
            <person name="Skirmuntt E.C."/>
            <person name="Katzourakis A."/>
            <person name="Burkitt-Gray L."/>
            <person name="Ray D.A."/>
            <person name="Sullivan K.A.M."/>
            <person name="Roscito J.G."/>
            <person name="Kirilenko B.M."/>
            <person name="Davalos L.M."/>
            <person name="Corthals A.P."/>
            <person name="Power M.L."/>
            <person name="Jones G."/>
            <person name="Ransome R.D."/>
            <person name="Dechmann D.K.N."/>
            <person name="Locatelli A.G."/>
            <person name="Puechmaille S.J."/>
            <person name="Fedrigo O."/>
            <person name="Jarvis E.D."/>
            <person name="Hiller M."/>
            <person name="Vernes S.C."/>
            <person name="Myers E.W."/>
            <person name="Teeling E.C."/>
        </authorList>
    </citation>
    <scope>NUCLEOTIDE SEQUENCE [LARGE SCALE GENOMIC DNA]</scope>
    <source>
        <strain evidence="2">MRouAeg1</strain>
        <tissue evidence="2">Muscle</tissue>
    </source>
</reference>
<evidence type="ECO:0000256" key="1">
    <source>
        <dbReference type="SAM" id="MobiDB-lite"/>
    </source>
</evidence>
<dbReference type="AlphaFoldDB" id="A0A7J8GBM9"/>
<dbReference type="EMBL" id="JACASE010000006">
    <property type="protein sequence ID" value="KAF6457241.1"/>
    <property type="molecule type" value="Genomic_DNA"/>
</dbReference>
<proteinExistence type="predicted"/>
<sequence>MEAGPPSSLCSQVGAGTPSRQARAAPGGGHVAGAAGAAYGCPSAGGGPVARDFLCPPPSHRVGLTCATDRCPPRGLGTQGSAGPPAPMLLSGVTTPPHPAPRTPHCPILRHHPQGLRALAHRVPATRTRAQPHPRLSAGHFAVVINASGHRQTGSLQGGPVSSGSPQQRKQ</sequence>
<feature type="region of interest" description="Disordered" evidence="1">
    <location>
        <begin position="151"/>
        <end position="171"/>
    </location>
</feature>
<organism evidence="2 3">
    <name type="scientific">Rousettus aegyptiacus</name>
    <name type="common">Egyptian fruit bat</name>
    <name type="synonym">Pteropus aegyptiacus</name>
    <dbReference type="NCBI Taxonomy" id="9407"/>
    <lineage>
        <taxon>Eukaryota</taxon>
        <taxon>Metazoa</taxon>
        <taxon>Chordata</taxon>
        <taxon>Craniata</taxon>
        <taxon>Vertebrata</taxon>
        <taxon>Euteleostomi</taxon>
        <taxon>Mammalia</taxon>
        <taxon>Eutheria</taxon>
        <taxon>Laurasiatheria</taxon>
        <taxon>Chiroptera</taxon>
        <taxon>Yinpterochiroptera</taxon>
        <taxon>Pteropodoidea</taxon>
        <taxon>Pteropodidae</taxon>
        <taxon>Rousettinae</taxon>
        <taxon>Rousettus</taxon>
    </lineage>
</organism>
<accession>A0A7J8GBM9</accession>
<name>A0A7J8GBM9_ROUAE</name>
<dbReference type="Proteomes" id="UP000593571">
    <property type="component" value="Unassembled WGS sequence"/>
</dbReference>
<keyword evidence="3" id="KW-1185">Reference proteome</keyword>
<evidence type="ECO:0000313" key="3">
    <source>
        <dbReference type="Proteomes" id="UP000593571"/>
    </source>
</evidence>